<dbReference type="Pfam" id="PF03349">
    <property type="entry name" value="Toluene_X"/>
    <property type="match status" value="1"/>
</dbReference>
<evidence type="ECO:0000256" key="2">
    <source>
        <dbReference type="ARBA" id="ARBA00008163"/>
    </source>
</evidence>
<dbReference type="GO" id="GO:0009279">
    <property type="term" value="C:cell outer membrane"/>
    <property type="evidence" value="ECO:0007669"/>
    <property type="project" value="UniProtKB-SubCell"/>
</dbReference>
<dbReference type="GO" id="GO:0015483">
    <property type="term" value="F:long-chain fatty acid transporting porin activity"/>
    <property type="evidence" value="ECO:0007669"/>
    <property type="project" value="TreeGrafter"/>
</dbReference>
<keyword evidence="6" id="KW-0472">Membrane</keyword>
<keyword evidence="5 8" id="KW-0732">Signal</keyword>
<keyword evidence="4" id="KW-0812">Transmembrane</keyword>
<feature type="chain" id="PRO_5006616346" evidence="8">
    <location>
        <begin position="23"/>
        <end position="484"/>
    </location>
</feature>
<dbReference type="InterPro" id="IPR005017">
    <property type="entry name" value="OMPP1/FadL/TodX"/>
</dbReference>
<accession>A0A0S3QRR0</accession>
<evidence type="ECO:0000256" key="8">
    <source>
        <dbReference type="SAM" id="SignalP"/>
    </source>
</evidence>
<dbReference type="STRING" id="1298851.TST_0175"/>
<reference evidence="10" key="1">
    <citation type="journal article" date="2018" name="Science">
        <title>A primordial and reversible TCA cycle in a facultatively chemolithoautotrophic thermophile.</title>
        <authorList>
            <person name="Nunoura T."/>
            <person name="Chikaraishi Y."/>
            <person name="Izaki R."/>
            <person name="Suwa T."/>
            <person name="Sato T."/>
            <person name="Harada T."/>
            <person name="Mori K."/>
            <person name="Kato Y."/>
            <person name="Miyazaki M."/>
            <person name="Shimamura S."/>
            <person name="Yanagawa K."/>
            <person name="Shuto A."/>
            <person name="Ohkouchi N."/>
            <person name="Fujita N."/>
            <person name="Takaki Y."/>
            <person name="Atomi H."/>
            <person name="Takai K."/>
        </authorList>
    </citation>
    <scope>NUCLEOTIDE SEQUENCE [LARGE SCALE GENOMIC DNA]</scope>
    <source>
        <strain evidence="10">DSM 17441 / JCM 13301 / NBRC 103674 / ABI70S6</strain>
    </source>
</reference>
<name>A0A0S3QRR0_THET7</name>
<dbReference type="SUPFAM" id="SSF56935">
    <property type="entry name" value="Porins"/>
    <property type="match status" value="1"/>
</dbReference>
<comment type="similarity">
    <text evidence="2">Belongs to the OmpP1/FadL family.</text>
</comment>
<evidence type="ECO:0000313" key="9">
    <source>
        <dbReference type="EMBL" id="BAT70985.1"/>
    </source>
</evidence>
<evidence type="ECO:0000256" key="7">
    <source>
        <dbReference type="ARBA" id="ARBA00023237"/>
    </source>
</evidence>
<organism evidence="9 10">
    <name type="scientific">Thermosulfidibacter takaii (strain DSM 17441 / JCM 13301 / NBRC 103674 / ABI70S6)</name>
    <dbReference type="NCBI Taxonomy" id="1298851"/>
    <lineage>
        <taxon>Bacteria</taxon>
        <taxon>Pseudomonadati</taxon>
        <taxon>Thermosulfidibacterota</taxon>
        <taxon>Thermosulfidibacteria</taxon>
        <taxon>Thermosulfidibacterales</taxon>
        <taxon>Thermosulfidibacteraceae</taxon>
    </lineage>
</organism>
<evidence type="ECO:0000313" key="10">
    <source>
        <dbReference type="Proteomes" id="UP000063234"/>
    </source>
</evidence>
<dbReference type="PANTHER" id="PTHR35093:SF8">
    <property type="entry name" value="OUTER MEMBRANE PROTEIN NMB0088-RELATED"/>
    <property type="match status" value="1"/>
</dbReference>
<feature type="signal peptide" evidence="8">
    <location>
        <begin position="1"/>
        <end position="22"/>
    </location>
</feature>
<evidence type="ECO:0000256" key="4">
    <source>
        <dbReference type="ARBA" id="ARBA00022692"/>
    </source>
</evidence>
<gene>
    <name evidence="9" type="primary">fadL</name>
    <name evidence="9" type="ORF">TST_0175</name>
</gene>
<dbReference type="KEGG" id="ttk:TST_0175"/>
<dbReference type="EMBL" id="AP013035">
    <property type="protein sequence ID" value="BAT70985.1"/>
    <property type="molecule type" value="Genomic_DNA"/>
</dbReference>
<evidence type="ECO:0000256" key="6">
    <source>
        <dbReference type="ARBA" id="ARBA00023136"/>
    </source>
</evidence>
<keyword evidence="3" id="KW-1134">Transmembrane beta strand</keyword>
<dbReference type="Gene3D" id="2.40.160.60">
    <property type="entry name" value="Outer membrane protein transport protein (OMPP1/FadL/TodX)"/>
    <property type="match status" value="1"/>
</dbReference>
<evidence type="ECO:0000256" key="3">
    <source>
        <dbReference type="ARBA" id="ARBA00022452"/>
    </source>
</evidence>
<keyword evidence="7" id="KW-0998">Cell outer membrane</keyword>
<sequence>MIKRFFIFLFLCFLFLATGSYAAHVDTLGIGAKASSLGGAFTAMADDFSALYYNPAGLAQIKDREISLGTAFVNANLSAHGHLVDDSGQFGVEDRSTTVRDKTQLLVYPHWGIVYPLPKEIMGKEVTFAVGGYVPYGLWHKEEMDPDENVLAYSAYEAYYYRLVHAQPTIAVKLTDKLYFGIGVAFGESRAAQKKRLYIPAYVREAALVFPQYQPLANLYNAKVKARFKDQFNWSINIGLLYKVRDNLQVGLTFRGPTKTRFFAHTTAYDESGRRIESIHGHMCYDHPEQLAFGVMWKPIDRWSLEADIEWVHWDRNSYMKITYNRYFLERYFRYEYAKLGLPQSVIDEMIEELKKEGVIHKHQYIPRRWRNTIKFHFGTQYEVNDWLTLRAGYFYDPPTVPEDTLEYGFADVTKRMFALGAGIKLFNGKLLVDVAYQYLMTNGKRIVGWNDSENLNHDFAGANNTSYVRGSAQYYAITLTYKF</sequence>
<keyword evidence="10" id="KW-1185">Reference proteome</keyword>
<evidence type="ECO:0000256" key="1">
    <source>
        <dbReference type="ARBA" id="ARBA00004571"/>
    </source>
</evidence>
<dbReference type="RefSeq" id="WP_068548783.1">
    <property type="nucleotide sequence ID" value="NZ_AP013035.1"/>
</dbReference>
<dbReference type="OrthoDB" id="9809992at2"/>
<dbReference type="Proteomes" id="UP000063234">
    <property type="component" value="Chromosome"/>
</dbReference>
<proteinExistence type="inferred from homology"/>
<evidence type="ECO:0000256" key="5">
    <source>
        <dbReference type="ARBA" id="ARBA00022729"/>
    </source>
</evidence>
<dbReference type="PANTHER" id="PTHR35093">
    <property type="entry name" value="OUTER MEMBRANE PROTEIN NMB0088-RELATED"/>
    <property type="match status" value="1"/>
</dbReference>
<comment type="subcellular location">
    <subcellularLocation>
        <location evidence="1">Cell outer membrane</location>
        <topology evidence="1">Multi-pass membrane protein</topology>
    </subcellularLocation>
</comment>
<protein>
    <submittedName>
        <fullName evidence="9">Long-chain fatty acid transport protein</fullName>
    </submittedName>
</protein>
<dbReference type="AlphaFoldDB" id="A0A0S3QRR0"/>